<evidence type="ECO:0000256" key="1">
    <source>
        <dbReference type="ARBA" id="ARBA00000085"/>
    </source>
</evidence>
<keyword evidence="3" id="KW-0597">Phosphoprotein</keyword>
<dbReference type="CDD" id="cd00093">
    <property type="entry name" value="HTH_XRE"/>
    <property type="match status" value="1"/>
</dbReference>
<dbReference type="InterPro" id="IPR013767">
    <property type="entry name" value="PAS_fold"/>
</dbReference>
<dbReference type="InterPro" id="IPR001387">
    <property type="entry name" value="Cro/C1-type_HTH"/>
</dbReference>
<feature type="domain" description="PAS" evidence="7">
    <location>
        <begin position="524"/>
        <end position="562"/>
    </location>
</feature>
<evidence type="ECO:0000259" key="9">
    <source>
        <dbReference type="PROSITE" id="PS50943"/>
    </source>
</evidence>
<dbReference type="PROSITE" id="PS50112">
    <property type="entry name" value="PAS"/>
    <property type="match status" value="1"/>
</dbReference>
<dbReference type="EC" id="2.7.13.3" evidence="2"/>
<dbReference type="PANTHER" id="PTHR43304:SF1">
    <property type="entry name" value="PAC DOMAIN-CONTAINING PROTEIN"/>
    <property type="match status" value="1"/>
</dbReference>
<dbReference type="GO" id="GO:0004673">
    <property type="term" value="F:protein histidine kinase activity"/>
    <property type="evidence" value="ECO:0007669"/>
    <property type="project" value="UniProtKB-EC"/>
</dbReference>
<dbReference type="InterPro" id="IPR000014">
    <property type="entry name" value="PAS"/>
</dbReference>
<evidence type="ECO:0000256" key="6">
    <source>
        <dbReference type="SAM" id="Coils"/>
    </source>
</evidence>
<feature type="coiled-coil region" evidence="6">
    <location>
        <begin position="112"/>
        <end position="146"/>
    </location>
</feature>
<keyword evidence="4" id="KW-0808">Transferase</keyword>
<evidence type="ECO:0000259" key="8">
    <source>
        <dbReference type="PROSITE" id="PS50113"/>
    </source>
</evidence>
<dbReference type="NCBIfam" id="TIGR00229">
    <property type="entry name" value="sensory_box"/>
    <property type="match status" value="2"/>
</dbReference>
<dbReference type="InterPro" id="IPR052162">
    <property type="entry name" value="Sensor_kinase/Photoreceptor"/>
</dbReference>
<organism evidence="10 11">
    <name type="scientific">Desulfomicrobium apsheronum</name>
    <dbReference type="NCBI Taxonomy" id="52560"/>
    <lineage>
        <taxon>Bacteria</taxon>
        <taxon>Pseudomonadati</taxon>
        <taxon>Thermodesulfobacteriota</taxon>
        <taxon>Desulfovibrionia</taxon>
        <taxon>Desulfovibrionales</taxon>
        <taxon>Desulfomicrobiaceae</taxon>
        <taxon>Desulfomicrobium</taxon>
    </lineage>
</organism>
<dbReference type="PROSITE" id="PS50943">
    <property type="entry name" value="HTH_CROC1"/>
    <property type="match status" value="1"/>
</dbReference>
<reference evidence="11" key="1">
    <citation type="submission" date="2016-10" db="EMBL/GenBank/DDBJ databases">
        <authorList>
            <person name="Varghese N."/>
            <person name="Submissions S."/>
        </authorList>
    </citation>
    <scope>NUCLEOTIDE SEQUENCE [LARGE SCALE GENOMIC DNA]</scope>
    <source>
        <strain evidence="11">DSM 5918</strain>
    </source>
</reference>
<keyword evidence="6" id="KW-0175">Coiled coil</keyword>
<dbReference type="InterPro" id="IPR013655">
    <property type="entry name" value="PAS_fold_3"/>
</dbReference>
<sequence>MSALGSYLTERRKALAAKHSGYSIRSVAKRIGIHHSYLSKLERGENAPLTEERIHALARLLGEDPDLLMALSGKLSDRITGLIRSNPLLFLGSLETLEKQGASTSDAAPMRQDQRKNELEELTRLLRDEIRERQVLESQLREQQRVQRTILENLQDVSVTLLDSQFRILWSNSPVTESPANFLNQHAHKGSAAASGTGRNESESGAFSTAWRAMKTHTVQNGTYRSPDGKHWLVRSAPVLDAHDAVTQIVHMQFEVTELMHAKQALEASEQRWKFALEGAQEAVWDYDVPSGRLQCSPTWYTMLGYRDGDLDPTITQWEALLHPEDRVPALNMLSAHFRGETDFYDFEYRLRCSDGSYKWIHSRGKLMEKSSIGTPTRIIGTHYDMSERKAAEEQILANEAFLENLLGSIEEGISVLAPDMTVRYANPTMTRWYAEEMPVVGRKCHEAFHRLGECCSRCPAVRTLRTGRNEFEILEIMSSTAARAIEFNAYPIRDAQSGQVTGVIVFVRDITSKRQIQQALTEIEDKYQTIYQGAPIGMCTLDARGRFMSMNPSYARLYGYSSPGAMMNSVRSASELFESKEDWERLRALIRTQDEIFGFESRIRRPDGAIVWTSRTIRVVRDSQGKLLHYDVFVEDIEARKTLELLTEGFK</sequence>
<keyword evidence="5" id="KW-0418">Kinase</keyword>
<keyword evidence="11" id="KW-1185">Reference proteome</keyword>
<evidence type="ECO:0000256" key="4">
    <source>
        <dbReference type="ARBA" id="ARBA00022679"/>
    </source>
</evidence>
<dbReference type="Gene3D" id="3.30.450.20">
    <property type="entry name" value="PAS domain"/>
    <property type="match status" value="4"/>
</dbReference>
<dbReference type="RefSeq" id="WP_092377929.1">
    <property type="nucleotide sequence ID" value="NZ_FORX01000019.1"/>
</dbReference>
<gene>
    <name evidence="10" type="ORF">SAMN04488082_11978</name>
</gene>
<dbReference type="EMBL" id="FORX01000019">
    <property type="protein sequence ID" value="SFK29629.1"/>
    <property type="molecule type" value="Genomic_DNA"/>
</dbReference>
<dbReference type="AlphaFoldDB" id="A0A1I3YE31"/>
<dbReference type="InterPro" id="IPR010982">
    <property type="entry name" value="Lambda_DNA-bd_dom_sf"/>
</dbReference>
<evidence type="ECO:0000313" key="10">
    <source>
        <dbReference type="EMBL" id="SFK29629.1"/>
    </source>
</evidence>
<dbReference type="InterPro" id="IPR001610">
    <property type="entry name" value="PAC"/>
</dbReference>
<evidence type="ECO:0000256" key="3">
    <source>
        <dbReference type="ARBA" id="ARBA00022553"/>
    </source>
</evidence>
<dbReference type="Gene3D" id="1.10.260.40">
    <property type="entry name" value="lambda repressor-like DNA-binding domains"/>
    <property type="match status" value="1"/>
</dbReference>
<dbReference type="PANTHER" id="PTHR43304">
    <property type="entry name" value="PHYTOCHROME-LIKE PROTEIN CPH1"/>
    <property type="match status" value="1"/>
</dbReference>
<accession>A0A1I3YE31</accession>
<dbReference type="SUPFAM" id="SSF55785">
    <property type="entry name" value="PYP-like sensor domain (PAS domain)"/>
    <property type="match status" value="4"/>
</dbReference>
<dbReference type="SUPFAM" id="SSF47413">
    <property type="entry name" value="lambda repressor-like DNA-binding domains"/>
    <property type="match status" value="1"/>
</dbReference>
<dbReference type="Pfam" id="PF08448">
    <property type="entry name" value="PAS_4"/>
    <property type="match status" value="1"/>
</dbReference>
<dbReference type="SMART" id="SM00091">
    <property type="entry name" value="PAS"/>
    <property type="match status" value="3"/>
</dbReference>
<dbReference type="Proteomes" id="UP000198635">
    <property type="component" value="Unassembled WGS sequence"/>
</dbReference>
<dbReference type="OrthoDB" id="9809730at2"/>
<feature type="domain" description="HTH cro/C1-type" evidence="9">
    <location>
        <begin position="18"/>
        <end position="68"/>
    </location>
</feature>
<proteinExistence type="predicted"/>
<feature type="domain" description="PAC" evidence="8">
    <location>
        <begin position="598"/>
        <end position="650"/>
    </location>
</feature>
<dbReference type="Pfam" id="PF00989">
    <property type="entry name" value="PAS"/>
    <property type="match status" value="1"/>
</dbReference>
<evidence type="ECO:0000313" key="11">
    <source>
        <dbReference type="Proteomes" id="UP000198635"/>
    </source>
</evidence>
<feature type="domain" description="PAC" evidence="8">
    <location>
        <begin position="468"/>
        <end position="523"/>
    </location>
</feature>
<evidence type="ECO:0000259" key="7">
    <source>
        <dbReference type="PROSITE" id="PS50112"/>
    </source>
</evidence>
<dbReference type="GO" id="GO:0003677">
    <property type="term" value="F:DNA binding"/>
    <property type="evidence" value="ECO:0007669"/>
    <property type="project" value="InterPro"/>
</dbReference>
<evidence type="ECO:0000256" key="5">
    <source>
        <dbReference type="ARBA" id="ARBA00022777"/>
    </source>
</evidence>
<comment type="catalytic activity">
    <reaction evidence="1">
        <text>ATP + protein L-histidine = ADP + protein N-phospho-L-histidine.</text>
        <dbReference type="EC" id="2.7.13.3"/>
    </reaction>
</comment>
<dbReference type="InterPro" id="IPR000700">
    <property type="entry name" value="PAS-assoc_C"/>
</dbReference>
<name>A0A1I3YE31_9BACT</name>
<dbReference type="Pfam" id="PF13560">
    <property type="entry name" value="HTH_31"/>
    <property type="match status" value="1"/>
</dbReference>
<protein>
    <recommendedName>
        <fullName evidence="2">histidine kinase</fullName>
        <ecNumber evidence="2">2.7.13.3</ecNumber>
    </recommendedName>
</protein>
<dbReference type="PROSITE" id="PS50113">
    <property type="entry name" value="PAC"/>
    <property type="match status" value="3"/>
</dbReference>
<dbReference type="STRING" id="52560.SAMN04488082_11978"/>
<dbReference type="CDD" id="cd00130">
    <property type="entry name" value="PAS"/>
    <property type="match status" value="2"/>
</dbReference>
<dbReference type="Pfam" id="PF08447">
    <property type="entry name" value="PAS_3"/>
    <property type="match status" value="1"/>
</dbReference>
<dbReference type="SMART" id="SM00086">
    <property type="entry name" value="PAC"/>
    <property type="match status" value="3"/>
</dbReference>
<dbReference type="GO" id="GO:0006355">
    <property type="term" value="P:regulation of DNA-templated transcription"/>
    <property type="evidence" value="ECO:0007669"/>
    <property type="project" value="InterPro"/>
</dbReference>
<evidence type="ECO:0000256" key="2">
    <source>
        <dbReference type="ARBA" id="ARBA00012438"/>
    </source>
</evidence>
<dbReference type="InterPro" id="IPR013656">
    <property type="entry name" value="PAS_4"/>
</dbReference>
<dbReference type="InterPro" id="IPR035965">
    <property type="entry name" value="PAS-like_dom_sf"/>
</dbReference>
<feature type="domain" description="PAC" evidence="8">
    <location>
        <begin position="345"/>
        <end position="398"/>
    </location>
</feature>
<dbReference type="SMART" id="SM00530">
    <property type="entry name" value="HTH_XRE"/>
    <property type="match status" value="1"/>
</dbReference>